<evidence type="ECO:0000259" key="2">
    <source>
        <dbReference type="Pfam" id="PF02579"/>
    </source>
</evidence>
<sequence length="130" mass="13446">MKICIPSMDDKGLESTVSDHFGRAPYFTLVDTESNELEIMANPDCHEGGGGQHSCHHSGHLKARKVDAVITGGMGRGALAGLNQAGIRVMVAGSGKVADMVRSVQDGSARDLVPEQACGGGAGHRPGSHL</sequence>
<dbReference type="Pfam" id="PF02579">
    <property type="entry name" value="Nitro_FeMo-Co"/>
    <property type="match status" value="1"/>
</dbReference>
<dbReference type="InterPro" id="IPR033913">
    <property type="entry name" value="MTH1175_dom"/>
</dbReference>
<dbReference type="Proteomes" id="UP000648239">
    <property type="component" value="Unassembled WGS sequence"/>
</dbReference>
<dbReference type="InterPro" id="IPR036105">
    <property type="entry name" value="DiNase_FeMo-co_biosyn_sf"/>
</dbReference>
<dbReference type="EMBL" id="JACXWD010000023">
    <property type="protein sequence ID" value="MBD3868155.1"/>
    <property type="molecule type" value="Genomic_DNA"/>
</dbReference>
<proteinExistence type="predicted"/>
<accession>A0A8J6XZA8</accession>
<evidence type="ECO:0000313" key="4">
    <source>
        <dbReference type="Proteomes" id="UP000648239"/>
    </source>
</evidence>
<dbReference type="SUPFAM" id="SSF53146">
    <property type="entry name" value="Nitrogenase accessory factor-like"/>
    <property type="match status" value="1"/>
</dbReference>
<evidence type="ECO:0000313" key="3">
    <source>
        <dbReference type="EMBL" id="MBD3868155.1"/>
    </source>
</evidence>
<dbReference type="InterPro" id="IPR003731">
    <property type="entry name" value="Di-Nase_FeMo-co_biosynth"/>
</dbReference>
<dbReference type="PANTHER" id="PTHR42983:SF1">
    <property type="entry name" value="IRON-MOLYBDENUM PROTEIN"/>
    <property type="match status" value="1"/>
</dbReference>
<feature type="region of interest" description="Disordered" evidence="1">
    <location>
        <begin position="111"/>
        <end position="130"/>
    </location>
</feature>
<name>A0A8J6XZA8_9BACT</name>
<dbReference type="CDD" id="cd00851">
    <property type="entry name" value="MTH1175"/>
    <property type="match status" value="1"/>
</dbReference>
<dbReference type="AlphaFoldDB" id="A0A8J6XZA8"/>
<comment type="caution">
    <text evidence="3">The sequence shown here is derived from an EMBL/GenBank/DDBJ whole genome shotgun (WGS) entry which is preliminary data.</text>
</comment>
<dbReference type="Gene3D" id="3.30.420.130">
    <property type="entry name" value="Dinitrogenase iron-molybdenum cofactor biosynthesis domain"/>
    <property type="match status" value="1"/>
</dbReference>
<reference evidence="3 4" key="1">
    <citation type="submission" date="2020-08" db="EMBL/GenBank/DDBJ databases">
        <title>Acidobacteriota in marine sediments use diverse sulfur dissimilation pathways.</title>
        <authorList>
            <person name="Wasmund K."/>
        </authorList>
    </citation>
    <scope>NUCLEOTIDE SEQUENCE [LARGE SCALE GENOMIC DNA]</scope>
    <source>
        <strain evidence="3">MAG AM4</strain>
    </source>
</reference>
<organism evidence="3 4">
    <name type="scientific">Candidatus Polarisedimenticola svalbardensis</name>
    <dbReference type="NCBI Taxonomy" id="2886004"/>
    <lineage>
        <taxon>Bacteria</taxon>
        <taxon>Pseudomonadati</taxon>
        <taxon>Acidobacteriota</taxon>
        <taxon>Candidatus Polarisedimenticolia</taxon>
        <taxon>Candidatus Polarisedimenticolales</taxon>
        <taxon>Candidatus Polarisedimenticolaceae</taxon>
        <taxon>Candidatus Polarisedimenticola</taxon>
    </lineage>
</organism>
<evidence type="ECO:0000256" key="1">
    <source>
        <dbReference type="SAM" id="MobiDB-lite"/>
    </source>
</evidence>
<feature type="domain" description="Dinitrogenase iron-molybdenum cofactor biosynthesis" evidence="2">
    <location>
        <begin position="14"/>
        <end position="105"/>
    </location>
</feature>
<protein>
    <submittedName>
        <fullName evidence="3">NifB/NifX family molybdenum-iron cluster-binding protein</fullName>
    </submittedName>
</protein>
<dbReference type="PANTHER" id="PTHR42983">
    <property type="entry name" value="DINITROGENASE IRON-MOLYBDENUM COFACTOR PROTEIN-RELATED"/>
    <property type="match status" value="1"/>
</dbReference>
<gene>
    <name evidence="3" type="ORF">IFK94_08515</name>
</gene>